<feature type="chain" id="PRO_5039026167" evidence="1">
    <location>
        <begin position="26"/>
        <end position="134"/>
    </location>
</feature>
<dbReference type="RefSeq" id="WP_088909967.1">
    <property type="nucleotide sequence ID" value="NZ_CP018145.1"/>
</dbReference>
<evidence type="ECO:0000313" key="2">
    <source>
        <dbReference type="EMBL" id="ASJ56392.1"/>
    </source>
</evidence>
<accession>A0A220MN57</accession>
<evidence type="ECO:0000256" key="1">
    <source>
        <dbReference type="SAM" id="SignalP"/>
    </source>
</evidence>
<feature type="signal peptide" evidence="1">
    <location>
        <begin position="1"/>
        <end position="25"/>
    </location>
</feature>
<reference evidence="2 3" key="1">
    <citation type="submission" date="2016-11" db="EMBL/GenBank/DDBJ databases">
        <authorList>
            <person name="Jaros S."/>
            <person name="Januszkiewicz K."/>
            <person name="Wedrychowicz H."/>
        </authorList>
    </citation>
    <scope>NUCLEOTIDE SEQUENCE [LARGE SCALE GENOMIC DNA]</scope>
    <source>
        <strain evidence="2 3">NF2</strain>
    </source>
</reference>
<gene>
    <name evidence="2" type="ORF">BP422_24180</name>
</gene>
<dbReference type="Proteomes" id="UP000197781">
    <property type="component" value="Chromosome"/>
</dbReference>
<evidence type="ECO:0000313" key="3">
    <source>
        <dbReference type="Proteomes" id="UP000197781"/>
    </source>
</evidence>
<name>A0A220MN57_9BACL</name>
<dbReference type="AlphaFoldDB" id="A0A220MN57"/>
<dbReference type="KEGG" id="bfm:BP422_24180"/>
<proteinExistence type="predicted"/>
<organism evidence="2 3">
    <name type="scientific">Brevibacillus formosus</name>
    <dbReference type="NCBI Taxonomy" id="54913"/>
    <lineage>
        <taxon>Bacteria</taxon>
        <taxon>Bacillati</taxon>
        <taxon>Bacillota</taxon>
        <taxon>Bacilli</taxon>
        <taxon>Bacillales</taxon>
        <taxon>Paenibacillaceae</taxon>
        <taxon>Brevibacillus</taxon>
    </lineage>
</organism>
<dbReference type="EMBL" id="CP018145">
    <property type="protein sequence ID" value="ASJ56392.1"/>
    <property type="molecule type" value="Genomic_DNA"/>
</dbReference>
<protein>
    <submittedName>
        <fullName evidence="2">Uncharacterized protein</fullName>
    </submittedName>
</protein>
<sequence>MKKKWMTTASALLLTGVIGTVIPYATTTADAKASVAEQSNLDLRISFVFSEDGQGVTIKDSKLGDFKATVKDLSEKLGIKEDDLNLSSHIIEMQPNTTGSKIIVKETSFKGEVKEYETSDNDVLMLFGLHKVTK</sequence>
<keyword evidence="1" id="KW-0732">Signal</keyword>